<name>A0A9D4FIV3_DREPO</name>
<dbReference type="AlphaFoldDB" id="A0A9D4FIV3"/>
<sequence length="210" mass="24006">MRNHLAEEVLNRDMLNLFNEYRKSLTDGRELDGAIQFIGLTSSMIEIFKDTRPIVSIEDYRLKDLKDIYEWFVECETIQKNCKCTLSQQCMADIKSCLLGFIELCQMLLIKKSIHITPVMINSDIVENHLCQQRSTFNGANTNPTALQYRRNLNSIILSQTIVSQKANAGKSNIKFSSIAFTPLSKKPAKRESLTSIDDEEITKFKVIGM</sequence>
<accession>A0A9D4FIV3</accession>
<evidence type="ECO:0000313" key="2">
    <source>
        <dbReference type="Proteomes" id="UP000828390"/>
    </source>
</evidence>
<proteinExistence type="predicted"/>
<protein>
    <submittedName>
        <fullName evidence="1">Uncharacterized protein</fullName>
    </submittedName>
</protein>
<reference evidence="1" key="1">
    <citation type="journal article" date="2019" name="bioRxiv">
        <title>The Genome of the Zebra Mussel, Dreissena polymorpha: A Resource for Invasive Species Research.</title>
        <authorList>
            <person name="McCartney M.A."/>
            <person name="Auch B."/>
            <person name="Kono T."/>
            <person name="Mallez S."/>
            <person name="Zhang Y."/>
            <person name="Obille A."/>
            <person name="Becker A."/>
            <person name="Abrahante J.E."/>
            <person name="Garbe J."/>
            <person name="Badalamenti J.P."/>
            <person name="Herman A."/>
            <person name="Mangelson H."/>
            <person name="Liachko I."/>
            <person name="Sullivan S."/>
            <person name="Sone E.D."/>
            <person name="Koren S."/>
            <person name="Silverstein K.A.T."/>
            <person name="Beckman K.B."/>
            <person name="Gohl D.M."/>
        </authorList>
    </citation>
    <scope>NUCLEOTIDE SEQUENCE</scope>
    <source>
        <strain evidence="1">Duluth1</strain>
        <tissue evidence="1">Whole animal</tissue>
    </source>
</reference>
<comment type="caution">
    <text evidence="1">The sequence shown here is derived from an EMBL/GenBank/DDBJ whole genome shotgun (WGS) entry which is preliminary data.</text>
</comment>
<gene>
    <name evidence="1" type="ORF">DPMN_151082</name>
</gene>
<keyword evidence="2" id="KW-1185">Reference proteome</keyword>
<dbReference type="EMBL" id="JAIWYP010000007">
    <property type="protein sequence ID" value="KAH3797501.1"/>
    <property type="molecule type" value="Genomic_DNA"/>
</dbReference>
<reference evidence="1" key="2">
    <citation type="submission" date="2020-11" db="EMBL/GenBank/DDBJ databases">
        <authorList>
            <person name="McCartney M.A."/>
            <person name="Auch B."/>
            <person name="Kono T."/>
            <person name="Mallez S."/>
            <person name="Becker A."/>
            <person name="Gohl D.M."/>
            <person name="Silverstein K.A.T."/>
            <person name="Koren S."/>
            <person name="Bechman K.B."/>
            <person name="Herman A."/>
            <person name="Abrahante J.E."/>
            <person name="Garbe J."/>
        </authorList>
    </citation>
    <scope>NUCLEOTIDE SEQUENCE</scope>
    <source>
        <strain evidence="1">Duluth1</strain>
        <tissue evidence="1">Whole animal</tissue>
    </source>
</reference>
<evidence type="ECO:0000313" key="1">
    <source>
        <dbReference type="EMBL" id="KAH3797501.1"/>
    </source>
</evidence>
<dbReference type="Proteomes" id="UP000828390">
    <property type="component" value="Unassembled WGS sequence"/>
</dbReference>
<organism evidence="1 2">
    <name type="scientific">Dreissena polymorpha</name>
    <name type="common">Zebra mussel</name>
    <name type="synonym">Mytilus polymorpha</name>
    <dbReference type="NCBI Taxonomy" id="45954"/>
    <lineage>
        <taxon>Eukaryota</taxon>
        <taxon>Metazoa</taxon>
        <taxon>Spiralia</taxon>
        <taxon>Lophotrochozoa</taxon>
        <taxon>Mollusca</taxon>
        <taxon>Bivalvia</taxon>
        <taxon>Autobranchia</taxon>
        <taxon>Heteroconchia</taxon>
        <taxon>Euheterodonta</taxon>
        <taxon>Imparidentia</taxon>
        <taxon>Neoheterodontei</taxon>
        <taxon>Myida</taxon>
        <taxon>Dreissenoidea</taxon>
        <taxon>Dreissenidae</taxon>
        <taxon>Dreissena</taxon>
    </lineage>
</organism>